<evidence type="ECO:0000313" key="5">
    <source>
        <dbReference type="EMBL" id="RGC18160.1"/>
    </source>
</evidence>
<dbReference type="InterPro" id="IPR025827">
    <property type="entry name" value="Zn_ribbon_recom_dom"/>
</dbReference>
<keyword evidence="2" id="KW-0233">DNA recombination</keyword>
<dbReference type="Pfam" id="PF13408">
    <property type="entry name" value="Zn_ribbon_recom"/>
    <property type="match status" value="1"/>
</dbReference>
<evidence type="ECO:0000256" key="2">
    <source>
        <dbReference type="ARBA" id="ARBA00023172"/>
    </source>
</evidence>
<evidence type="ECO:0000256" key="1">
    <source>
        <dbReference type="ARBA" id="ARBA00023125"/>
    </source>
</evidence>
<dbReference type="GO" id="GO:0003677">
    <property type="term" value="F:DNA binding"/>
    <property type="evidence" value="ECO:0007669"/>
    <property type="project" value="UniProtKB-KW"/>
</dbReference>
<feature type="coiled-coil region" evidence="3">
    <location>
        <begin position="150"/>
        <end position="184"/>
    </location>
</feature>
<feature type="domain" description="Recombinase zinc beta ribbon" evidence="4">
    <location>
        <begin position="36"/>
        <end position="94"/>
    </location>
</feature>
<keyword evidence="1" id="KW-0238">DNA-binding</keyword>
<dbReference type="Proteomes" id="UP000260733">
    <property type="component" value="Unassembled WGS sequence"/>
</dbReference>
<comment type="caution">
    <text evidence="5">The sequence shown here is derived from an EMBL/GenBank/DDBJ whole genome shotgun (WGS) entry which is preliminary data.</text>
</comment>
<evidence type="ECO:0000256" key="3">
    <source>
        <dbReference type="SAM" id="Coils"/>
    </source>
</evidence>
<protein>
    <submittedName>
        <fullName evidence="5">Recombinase</fullName>
    </submittedName>
</protein>
<gene>
    <name evidence="5" type="ORF">DW855_08910</name>
</gene>
<dbReference type="AlphaFoldDB" id="A0A3E2W241"/>
<dbReference type="PANTHER" id="PTHR30461">
    <property type="entry name" value="DNA-INVERTASE FROM LAMBDOID PROPHAGE"/>
    <property type="match status" value="1"/>
</dbReference>
<dbReference type="GO" id="GO:0000150">
    <property type="term" value="F:DNA strand exchange activity"/>
    <property type="evidence" value="ECO:0007669"/>
    <property type="project" value="TreeGrafter"/>
</dbReference>
<proteinExistence type="predicted"/>
<dbReference type="EMBL" id="QVFB01000013">
    <property type="protein sequence ID" value="RGC18160.1"/>
    <property type="molecule type" value="Genomic_DNA"/>
</dbReference>
<name>A0A3E2W241_9FIRM</name>
<organism evidence="5 6">
    <name type="scientific">Faecalibacterium prausnitzii</name>
    <dbReference type="NCBI Taxonomy" id="853"/>
    <lineage>
        <taxon>Bacteria</taxon>
        <taxon>Bacillati</taxon>
        <taxon>Bacillota</taxon>
        <taxon>Clostridia</taxon>
        <taxon>Eubacteriales</taxon>
        <taxon>Oscillospiraceae</taxon>
        <taxon>Faecalibacterium</taxon>
    </lineage>
</organism>
<sequence length="285" mass="32834">MLSHPSFRWNCLRMFRRRSPKNKKAPARRKAEDDSLLTTKLFCGYCGALMFGESGTSRTGEVHRYYKCATAKKHKGCKKKTVRKQWLEDLVVNQTMQLVKDDAAMESIIAKVMELQNKENTNIPLYEKQLRDAESGIQNMLNTIQAGILTSSTKERLEQLEETKRELEARIAEEKLAKPKVTEEFIRFWLLRFRKLDMRLKDQRQTLVDTFINAIYLYDDKALITFNYKEGTQTVTFGEAAKAASKGNGSDLDCIPAPQKRQLSKAVFFVLHDYFPLAATADNRT</sequence>
<reference evidence="5 6" key="1">
    <citation type="submission" date="2018-08" db="EMBL/GenBank/DDBJ databases">
        <title>A genome reference for cultivated species of the human gut microbiota.</title>
        <authorList>
            <person name="Zou Y."/>
            <person name="Xue W."/>
            <person name="Luo G."/>
        </authorList>
    </citation>
    <scope>NUCLEOTIDE SEQUENCE [LARGE SCALE GENOMIC DNA]</scope>
    <source>
        <strain evidence="5 6">AM37-13AC</strain>
    </source>
</reference>
<dbReference type="InterPro" id="IPR050639">
    <property type="entry name" value="SSR_resolvase"/>
</dbReference>
<accession>A0A3E2W241</accession>
<dbReference type="PANTHER" id="PTHR30461:SF2">
    <property type="entry name" value="SERINE RECOMBINASE PINE-RELATED"/>
    <property type="match status" value="1"/>
</dbReference>
<evidence type="ECO:0000313" key="6">
    <source>
        <dbReference type="Proteomes" id="UP000260733"/>
    </source>
</evidence>
<keyword evidence="3" id="KW-0175">Coiled coil</keyword>
<evidence type="ECO:0000259" key="4">
    <source>
        <dbReference type="Pfam" id="PF13408"/>
    </source>
</evidence>